<reference evidence="10 11" key="1">
    <citation type="journal article" date="2014" name="Virology">
        <title>Genome of brown tide virus (AaV), the little giant of the Megaviridae, elucidates NCLDV genome expansion and host-virus coevolution.</title>
        <authorList>
            <person name="Moniruzzaman M."/>
            <person name="LeCleir G.R."/>
            <person name="Brown C.M."/>
            <person name="Gobler C.J."/>
            <person name="Bidle K.D."/>
            <person name="Wilson W.H."/>
            <person name="Wilhelm S.W."/>
        </authorList>
    </citation>
    <scope>NUCLEOTIDE SEQUENCE [LARGE SCALE GENOMIC DNA]</scope>
    <source>
        <strain evidence="10">BtV-01</strain>
    </source>
</reference>
<dbReference type="InterPro" id="IPR036420">
    <property type="entry name" value="BRCT_dom_sf"/>
</dbReference>
<gene>
    <name evidence="10" type="ORF">AaV_124</name>
</gene>
<evidence type="ECO:0000256" key="7">
    <source>
        <dbReference type="ARBA" id="ARBA00034005"/>
    </source>
</evidence>
<sequence length="652" mass="73836">MLSKKQSRSSSKKIKKKFSKKKNKNDKNFNLNRININNIHYLQKKMSILALTQKINEARDAYHNTGTAIMSDEEFDNLIEKLEKLDPNNSVLKQVGFEVKGSNKVKLPYFLPSMDKVKNETLSKWTSKYDSPYVISEKLDGVSALFIQKSDGTRNLYTRGNGDYGSDISYLIRKIESFKNIKKNVDVVIRGELIITDADFEDRFDHGNARNAMSGIVNSKHIHKNIDVVNFVSYEVIDPVMKPSQQFEYAKTLGFETAKYYKVNKKVNSDSALNILKIWKEKNEFSIDGIIIASDAIYERKNENPKHSIAFKALFDDQMGETEVIDVVWSTSKHGLRKPVVHVKAVNIGGTTVKKVSGQNAKFIVDKKIGIGAIVTVTRRGDVIPYIENVVKPAKEVVLPEGKWNETKVDIMIDELDDEAKIAEIFAFFHGFELKGFGKETIKKLYDNDFKTIPAILKMTKSDFLKIEGFKEKSSDNLSKVIVNFKKNNYESVAIHEMMSKANVFPNLGSKKLVLITQKYDINNHKFKKDEIEQIKGFSGKSAEVFINNLDKFKKFAKEIGYDIKKIKKSSTSTPTNSTGNPLLKKVVLTGGIVKEFVELIKSNGGDQGSSITNDTTLLVTKDKTSSSGKMKKAEEKGIPILDHEEFRQKFM</sequence>
<evidence type="ECO:0000259" key="9">
    <source>
        <dbReference type="SMART" id="SM00532"/>
    </source>
</evidence>
<feature type="region of interest" description="Disordered" evidence="8">
    <location>
        <begin position="1"/>
        <end position="26"/>
    </location>
</feature>
<dbReference type="InterPro" id="IPR012340">
    <property type="entry name" value="NA-bd_OB-fold"/>
</dbReference>
<dbReference type="SUPFAM" id="SSF50249">
    <property type="entry name" value="Nucleic acid-binding proteins"/>
    <property type="match status" value="1"/>
</dbReference>
<dbReference type="SUPFAM" id="SSF47794">
    <property type="entry name" value="Rad51 N-terminal domain-like"/>
    <property type="match status" value="1"/>
</dbReference>
<organism evidence="10 11">
    <name type="scientific">Aureococcus anophagefferens virus</name>
    <dbReference type="NCBI Taxonomy" id="1474867"/>
    <lineage>
        <taxon>Viruses</taxon>
        <taxon>Varidnaviria</taxon>
        <taxon>Bamfordvirae</taxon>
        <taxon>Nucleocytoviricota</taxon>
        <taxon>Megaviricetes</taxon>
        <taxon>Imitervirales</taxon>
        <taxon>Schizomimiviridae</taxon>
        <taxon>Kratosvirus</taxon>
        <taxon>Kratosvirus quantuckense</taxon>
    </lineage>
</organism>
<dbReference type="Gene3D" id="1.10.287.610">
    <property type="entry name" value="Helix hairpin bin"/>
    <property type="match status" value="1"/>
</dbReference>
<dbReference type="SMART" id="SM00532">
    <property type="entry name" value="LIGANc"/>
    <property type="match status" value="1"/>
</dbReference>
<dbReference type="EMBL" id="KJ645900">
    <property type="protein sequence ID" value="AII17120.1"/>
    <property type="molecule type" value="Genomic_DNA"/>
</dbReference>
<feature type="domain" description="NAD-dependent DNA ligase N-terminal" evidence="9">
    <location>
        <begin position="43"/>
        <end position="434"/>
    </location>
</feature>
<dbReference type="Gene3D" id="1.10.150.20">
    <property type="entry name" value="5' to 3' exonuclease, C-terminal subdomain"/>
    <property type="match status" value="1"/>
</dbReference>
<dbReference type="PIRSF" id="PIRSF001604">
    <property type="entry name" value="LigA"/>
    <property type="match status" value="1"/>
</dbReference>
<dbReference type="Proteomes" id="UP000028667">
    <property type="component" value="Segment"/>
</dbReference>
<dbReference type="Gene3D" id="3.40.50.10190">
    <property type="entry name" value="BRCT domain"/>
    <property type="match status" value="1"/>
</dbReference>
<keyword evidence="6" id="KW-0520">NAD</keyword>
<dbReference type="GO" id="GO:0003911">
    <property type="term" value="F:DNA ligase (NAD+) activity"/>
    <property type="evidence" value="ECO:0007669"/>
    <property type="project" value="UniProtKB-EC"/>
</dbReference>
<keyword evidence="11" id="KW-1185">Reference proteome</keyword>
<dbReference type="Pfam" id="PF03120">
    <property type="entry name" value="OB_DNA_ligase"/>
    <property type="match status" value="1"/>
</dbReference>
<evidence type="ECO:0000256" key="3">
    <source>
        <dbReference type="ARBA" id="ARBA00022705"/>
    </source>
</evidence>
<keyword evidence="5" id="KW-0862">Zinc</keyword>
<dbReference type="InterPro" id="IPR010995">
    <property type="entry name" value="DNA_repair_Rad51/TF_NusA_a-hlx"/>
</dbReference>
<evidence type="ECO:0000256" key="8">
    <source>
        <dbReference type="SAM" id="MobiDB-lite"/>
    </source>
</evidence>
<dbReference type="Pfam" id="PF00533">
    <property type="entry name" value="BRCT"/>
    <property type="match status" value="1"/>
</dbReference>
<dbReference type="EC" id="6.5.1.2" evidence="1"/>
<evidence type="ECO:0000313" key="10">
    <source>
        <dbReference type="EMBL" id="AII17120.1"/>
    </source>
</evidence>
<dbReference type="RefSeq" id="YP_009052200.1">
    <property type="nucleotide sequence ID" value="NC_024697.1"/>
</dbReference>
<keyword evidence="2 10" id="KW-0436">Ligase</keyword>
<dbReference type="Gene3D" id="2.40.50.140">
    <property type="entry name" value="Nucleic acid-binding proteins"/>
    <property type="match status" value="1"/>
</dbReference>
<dbReference type="InterPro" id="IPR001679">
    <property type="entry name" value="DNA_ligase"/>
</dbReference>
<name>A0A076FGB3_9VIRU</name>
<dbReference type="InterPro" id="IPR004150">
    <property type="entry name" value="NAD_DNA_ligase_OB"/>
</dbReference>
<evidence type="ECO:0000256" key="1">
    <source>
        <dbReference type="ARBA" id="ARBA00012722"/>
    </source>
</evidence>
<dbReference type="SUPFAM" id="SSF52113">
    <property type="entry name" value="BRCT domain"/>
    <property type="match status" value="1"/>
</dbReference>
<evidence type="ECO:0000256" key="6">
    <source>
        <dbReference type="ARBA" id="ARBA00023027"/>
    </source>
</evidence>
<dbReference type="GO" id="GO:0000166">
    <property type="term" value="F:nucleotide binding"/>
    <property type="evidence" value="ECO:0007669"/>
    <property type="project" value="InterPro"/>
</dbReference>
<comment type="catalytic activity">
    <reaction evidence="7">
        <text>NAD(+) + (deoxyribonucleotide)n-3'-hydroxyl + 5'-phospho-(deoxyribonucleotide)m = (deoxyribonucleotide)n+m + AMP + beta-nicotinamide D-nucleotide.</text>
        <dbReference type="EC" id="6.5.1.2"/>
    </reaction>
</comment>
<dbReference type="GO" id="GO:0006260">
    <property type="term" value="P:DNA replication"/>
    <property type="evidence" value="ECO:0007669"/>
    <property type="project" value="UniProtKB-KW"/>
</dbReference>
<feature type="compositionally biased region" description="Basic residues" evidence="8">
    <location>
        <begin position="1"/>
        <end position="24"/>
    </location>
</feature>
<proteinExistence type="predicted"/>
<keyword evidence="3" id="KW-0235">DNA replication</keyword>
<dbReference type="OrthoDB" id="2744at10239"/>
<evidence type="ECO:0000256" key="4">
    <source>
        <dbReference type="ARBA" id="ARBA00022723"/>
    </source>
</evidence>
<dbReference type="KEGG" id="vg:20041560"/>
<dbReference type="GeneID" id="20041560"/>
<dbReference type="InterPro" id="IPR013840">
    <property type="entry name" value="DNAligase_N"/>
</dbReference>
<dbReference type="InterPro" id="IPR013839">
    <property type="entry name" value="DNAligase_adenylation"/>
</dbReference>
<dbReference type="InterPro" id="IPR001357">
    <property type="entry name" value="BRCT_dom"/>
</dbReference>
<accession>A0A076FGB3</accession>
<evidence type="ECO:0000256" key="5">
    <source>
        <dbReference type="ARBA" id="ARBA00022833"/>
    </source>
</evidence>
<evidence type="ECO:0000313" key="11">
    <source>
        <dbReference type="Proteomes" id="UP000028667"/>
    </source>
</evidence>
<protein>
    <recommendedName>
        <fullName evidence="1">DNA ligase (NAD(+))</fullName>
        <ecNumber evidence="1">6.5.1.2</ecNumber>
    </recommendedName>
</protein>
<dbReference type="SUPFAM" id="SSF56091">
    <property type="entry name" value="DNA ligase/mRNA capping enzyme, catalytic domain"/>
    <property type="match status" value="1"/>
</dbReference>
<evidence type="ECO:0000256" key="2">
    <source>
        <dbReference type="ARBA" id="ARBA00022598"/>
    </source>
</evidence>
<keyword evidence="4" id="KW-0479">Metal-binding</keyword>
<dbReference type="GO" id="GO:0006281">
    <property type="term" value="P:DNA repair"/>
    <property type="evidence" value="ECO:0007669"/>
    <property type="project" value="InterPro"/>
</dbReference>
<dbReference type="Pfam" id="PF01653">
    <property type="entry name" value="DNA_ligase_aden"/>
    <property type="match status" value="1"/>
</dbReference>
<dbReference type="Gene3D" id="3.30.470.30">
    <property type="entry name" value="DNA ligase/mRNA capping enzyme"/>
    <property type="match status" value="1"/>
</dbReference>